<keyword evidence="2" id="KW-1185">Reference proteome</keyword>
<dbReference type="AlphaFoldDB" id="A1ZEQ5"/>
<sequence>MARSSLPTVNNYLVLELPMIKHQSQIIKYKKNYLNPLGNTNN</sequence>
<evidence type="ECO:0000313" key="1">
    <source>
        <dbReference type="EMBL" id="EAY31007.1"/>
    </source>
</evidence>
<protein>
    <submittedName>
        <fullName evidence="1">Uncharacterized protein</fullName>
    </submittedName>
</protein>
<dbReference type="EMBL" id="AAWS01000004">
    <property type="protein sequence ID" value="EAY31007.1"/>
    <property type="molecule type" value="Genomic_DNA"/>
</dbReference>
<reference evidence="1 2" key="1">
    <citation type="submission" date="2007-01" db="EMBL/GenBank/DDBJ databases">
        <authorList>
            <person name="Haygood M."/>
            <person name="Podell S."/>
            <person name="Anderson C."/>
            <person name="Hopkinson B."/>
            <person name="Roe K."/>
            <person name="Barbeau K."/>
            <person name="Gaasterland T."/>
            <person name="Ferriera S."/>
            <person name="Johnson J."/>
            <person name="Kravitz S."/>
            <person name="Beeson K."/>
            <person name="Sutton G."/>
            <person name="Rogers Y.-H."/>
            <person name="Friedman R."/>
            <person name="Frazier M."/>
            <person name="Venter J.C."/>
        </authorList>
    </citation>
    <scope>NUCLEOTIDE SEQUENCE [LARGE SCALE GENOMIC DNA]</scope>
    <source>
        <strain evidence="1 2">ATCC 23134</strain>
    </source>
</reference>
<name>A1ZEQ5_MICM2</name>
<proteinExistence type="predicted"/>
<organism evidence="1 2">
    <name type="scientific">Microscilla marina ATCC 23134</name>
    <dbReference type="NCBI Taxonomy" id="313606"/>
    <lineage>
        <taxon>Bacteria</taxon>
        <taxon>Pseudomonadati</taxon>
        <taxon>Bacteroidota</taxon>
        <taxon>Cytophagia</taxon>
        <taxon>Cytophagales</taxon>
        <taxon>Microscillaceae</taxon>
        <taxon>Microscilla</taxon>
    </lineage>
</organism>
<evidence type="ECO:0000313" key="2">
    <source>
        <dbReference type="Proteomes" id="UP000004095"/>
    </source>
</evidence>
<dbReference type="Proteomes" id="UP000004095">
    <property type="component" value="Unassembled WGS sequence"/>
</dbReference>
<accession>A1ZEQ5</accession>
<gene>
    <name evidence="1" type="ORF">M23134_07414</name>
</gene>
<comment type="caution">
    <text evidence="1">The sequence shown here is derived from an EMBL/GenBank/DDBJ whole genome shotgun (WGS) entry which is preliminary data.</text>
</comment>